<dbReference type="AlphaFoldDB" id="A0A8R1DWT3"/>
<reference evidence="3" key="1">
    <citation type="submission" date="2010-08" db="EMBL/GenBank/DDBJ databases">
        <authorList>
            <consortium name="Caenorhabditis japonica Sequencing Consortium"/>
            <person name="Wilson R.K."/>
        </authorList>
    </citation>
    <scope>NUCLEOTIDE SEQUENCE [LARGE SCALE GENOMIC DNA]</scope>
    <source>
        <strain evidence="3">DF5081</strain>
    </source>
</reference>
<accession>A0A8R1DWT3</accession>
<feature type="compositionally biased region" description="Polar residues" evidence="1">
    <location>
        <begin position="1"/>
        <end position="12"/>
    </location>
</feature>
<feature type="region of interest" description="Disordered" evidence="1">
    <location>
        <begin position="1"/>
        <end position="31"/>
    </location>
</feature>
<name>A0A8R1DWT3_CAEJA</name>
<protein>
    <submittedName>
        <fullName evidence="2">Uncharacterized protein</fullName>
    </submittedName>
</protein>
<evidence type="ECO:0000313" key="3">
    <source>
        <dbReference type="Proteomes" id="UP000005237"/>
    </source>
</evidence>
<dbReference type="Proteomes" id="UP000005237">
    <property type="component" value="Unassembled WGS sequence"/>
</dbReference>
<evidence type="ECO:0000313" key="2">
    <source>
        <dbReference type="EnsemblMetazoa" id="CJA14902.1"/>
    </source>
</evidence>
<proteinExistence type="predicted"/>
<reference evidence="2" key="2">
    <citation type="submission" date="2022-06" db="UniProtKB">
        <authorList>
            <consortium name="EnsemblMetazoa"/>
        </authorList>
    </citation>
    <scope>IDENTIFICATION</scope>
    <source>
        <strain evidence="2">DF5081</strain>
    </source>
</reference>
<sequence>MSSAAPSAQDLSPTPAIESLPPLPEGKELELEPEELTPAQFFIEYDLTQPSTPGTQSRRDSYAGNISRRGSLASFSKSFNISVPFSVCDGMSMRMCMVFFVEE</sequence>
<evidence type="ECO:0000256" key="1">
    <source>
        <dbReference type="SAM" id="MobiDB-lite"/>
    </source>
</evidence>
<dbReference type="EnsemblMetazoa" id="CJA14902.1">
    <property type="protein sequence ID" value="CJA14902.1"/>
    <property type="gene ID" value="WBGene00134106"/>
</dbReference>
<keyword evidence="3" id="KW-1185">Reference proteome</keyword>
<organism evidence="2 3">
    <name type="scientific">Caenorhabditis japonica</name>
    <dbReference type="NCBI Taxonomy" id="281687"/>
    <lineage>
        <taxon>Eukaryota</taxon>
        <taxon>Metazoa</taxon>
        <taxon>Ecdysozoa</taxon>
        <taxon>Nematoda</taxon>
        <taxon>Chromadorea</taxon>
        <taxon>Rhabditida</taxon>
        <taxon>Rhabditina</taxon>
        <taxon>Rhabditomorpha</taxon>
        <taxon>Rhabditoidea</taxon>
        <taxon>Rhabditidae</taxon>
        <taxon>Peloderinae</taxon>
        <taxon>Caenorhabditis</taxon>
    </lineage>
</organism>